<evidence type="ECO:0000256" key="7">
    <source>
        <dbReference type="ARBA" id="ARBA00023136"/>
    </source>
</evidence>
<sequence>MSEQKLDVFSKYLSVWVAAAMVLGALLGNVLPGLADTLGNWQIANVSIPVAIVLLFMMFPIMLKIEFREIVNVRKNSRPLLVTLIVNWAIKPFTMALISWIFIKVIFGPLISTGLGNEYVAGMILLGLAPCTAMVLVWTYLAGGNINYALVQVAINDLFILFLFAPMGKLLIGVSTGFPVPFSTIFWSVVFYVAIPLVLAVITRRLVTRSKGEKYLNESFIPKFDPFTKVGLLLTLVLVFMFQGKTIIDNPLHILLIALPLMIQTYLIFYIGYFAVKRFKIDYAEAAPSTFIGASNFFELSIAVALILFGMDSGAALATVVGVLVEVPVMLSLVAIMKKKRELFEFSRGGTKS</sequence>
<dbReference type="GO" id="GO:0015297">
    <property type="term" value="F:antiporter activity"/>
    <property type="evidence" value="ECO:0007669"/>
    <property type="project" value="UniProtKB-UniRule"/>
</dbReference>
<evidence type="ECO:0000256" key="3">
    <source>
        <dbReference type="ARBA" id="ARBA00022448"/>
    </source>
</evidence>
<dbReference type="PIRSF" id="PIRSF005508">
    <property type="entry name" value="Acr3"/>
    <property type="match status" value="1"/>
</dbReference>
<dbReference type="GO" id="GO:0005886">
    <property type="term" value="C:plasma membrane"/>
    <property type="evidence" value="ECO:0007669"/>
    <property type="project" value="UniProtKB-SubCell"/>
</dbReference>
<dbReference type="AlphaFoldDB" id="A0A7Z7LEV7"/>
<dbReference type="GO" id="GO:0015105">
    <property type="term" value="F:arsenite transmembrane transporter activity"/>
    <property type="evidence" value="ECO:0007669"/>
    <property type="project" value="TreeGrafter"/>
</dbReference>
<dbReference type="Gene3D" id="1.20.1530.20">
    <property type="match status" value="1"/>
</dbReference>
<feature type="transmembrane region" description="Helical" evidence="9">
    <location>
        <begin position="254"/>
        <end position="276"/>
    </location>
</feature>
<dbReference type="PANTHER" id="PTHR43057">
    <property type="entry name" value="ARSENITE EFFLUX TRANSPORTER"/>
    <property type="match status" value="1"/>
</dbReference>
<feature type="transmembrane region" description="Helical" evidence="9">
    <location>
        <begin position="315"/>
        <end position="336"/>
    </location>
</feature>
<keyword evidence="3 8" id="KW-0813">Transport</keyword>
<evidence type="ECO:0000256" key="2">
    <source>
        <dbReference type="ARBA" id="ARBA00010110"/>
    </source>
</evidence>
<dbReference type="GO" id="GO:0015104">
    <property type="term" value="F:antimonite transmembrane transporter activity"/>
    <property type="evidence" value="ECO:0007669"/>
    <property type="project" value="TreeGrafter"/>
</dbReference>
<dbReference type="KEGG" id="minf:MESINF_1240"/>
<accession>A0A7Z7LEV7</accession>
<keyword evidence="11" id="KW-1185">Reference proteome</keyword>
<feature type="transmembrane region" description="Helical" evidence="9">
    <location>
        <begin position="84"/>
        <end position="107"/>
    </location>
</feature>
<dbReference type="RefSeq" id="WP_197712715.1">
    <property type="nucleotide sequence ID" value="NZ_LS974202.1"/>
</dbReference>
<evidence type="ECO:0000256" key="4">
    <source>
        <dbReference type="ARBA" id="ARBA00022475"/>
    </source>
</evidence>
<keyword evidence="6 8" id="KW-1133">Transmembrane helix</keyword>
<keyword evidence="5 8" id="KW-0812">Transmembrane</keyword>
<evidence type="ECO:0008006" key="12">
    <source>
        <dbReference type="Google" id="ProtNLM"/>
    </source>
</evidence>
<comment type="similarity">
    <text evidence="2 8">Belongs to the arsenical resistance-3 (ACR3) (TC 2.A.59) family.</text>
</comment>
<comment type="subcellular location">
    <subcellularLocation>
        <location evidence="1 8">Cell membrane</location>
        <topology evidence="1 8">Multi-pass membrane protein</topology>
    </subcellularLocation>
</comment>
<dbReference type="InterPro" id="IPR002657">
    <property type="entry name" value="BilAc:Na_symport/Acr3"/>
</dbReference>
<dbReference type="NCBIfam" id="TIGR00832">
    <property type="entry name" value="acr3"/>
    <property type="match status" value="1"/>
</dbReference>
<evidence type="ECO:0000313" key="11">
    <source>
        <dbReference type="Proteomes" id="UP000250796"/>
    </source>
</evidence>
<keyword evidence="4 8" id="KW-1003">Cell membrane</keyword>
<protein>
    <recommendedName>
        <fullName evidence="12">Arsenical-resistance protein</fullName>
    </recommendedName>
</protein>
<dbReference type="Proteomes" id="UP000250796">
    <property type="component" value="Chromosome MESINF"/>
</dbReference>
<evidence type="ECO:0000256" key="1">
    <source>
        <dbReference type="ARBA" id="ARBA00004651"/>
    </source>
</evidence>
<evidence type="ECO:0000313" key="10">
    <source>
        <dbReference type="EMBL" id="SSC12684.1"/>
    </source>
</evidence>
<feature type="transmembrane region" description="Helical" evidence="9">
    <location>
        <begin position="119"/>
        <end position="141"/>
    </location>
</feature>
<evidence type="ECO:0000256" key="6">
    <source>
        <dbReference type="ARBA" id="ARBA00022989"/>
    </source>
</evidence>
<evidence type="ECO:0000256" key="5">
    <source>
        <dbReference type="ARBA" id="ARBA00022692"/>
    </source>
</evidence>
<organism evidence="10 11">
    <name type="scientific">Mesotoga infera</name>
    <dbReference type="NCBI Taxonomy" id="1236046"/>
    <lineage>
        <taxon>Bacteria</taxon>
        <taxon>Thermotogati</taxon>
        <taxon>Thermotogota</taxon>
        <taxon>Thermotogae</taxon>
        <taxon>Kosmotogales</taxon>
        <taxon>Kosmotogaceae</taxon>
        <taxon>Mesotoga</taxon>
    </lineage>
</organism>
<feature type="transmembrane region" description="Helical" evidence="9">
    <location>
        <begin position="185"/>
        <end position="207"/>
    </location>
</feature>
<proteinExistence type="inferred from homology"/>
<evidence type="ECO:0000256" key="9">
    <source>
        <dbReference type="SAM" id="Phobius"/>
    </source>
</evidence>
<dbReference type="Pfam" id="PF01758">
    <property type="entry name" value="SBF"/>
    <property type="match status" value="1"/>
</dbReference>
<evidence type="ECO:0000256" key="8">
    <source>
        <dbReference type="PIRNR" id="PIRNR005508"/>
    </source>
</evidence>
<keyword evidence="7 8" id="KW-0472">Membrane</keyword>
<feature type="transmembrane region" description="Helical" evidence="9">
    <location>
        <begin position="227"/>
        <end position="248"/>
    </location>
</feature>
<reference evidence="10 11" key="1">
    <citation type="submission" date="2017-01" db="EMBL/GenBank/DDBJ databases">
        <authorList>
            <person name="Erauso G."/>
        </authorList>
    </citation>
    <scope>NUCLEOTIDE SEQUENCE [LARGE SCALE GENOMIC DNA]</scope>
    <source>
        <strain evidence="10">MESINF1</strain>
    </source>
</reference>
<dbReference type="PANTHER" id="PTHR43057:SF1">
    <property type="entry name" value="ARSENICAL-RESISTANCE PROTEIN 3"/>
    <property type="match status" value="1"/>
</dbReference>
<feature type="transmembrane region" description="Helical" evidence="9">
    <location>
        <begin position="12"/>
        <end position="31"/>
    </location>
</feature>
<feature type="transmembrane region" description="Helical" evidence="9">
    <location>
        <begin position="288"/>
        <end position="309"/>
    </location>
</feature>
<name>A0A7Z7LEV7_9BACT</name>
<feature type="transmembrane region" description="Helical" evidence="9">
    <location>
        <begin position="43"/>
        <end position="63"/>
    </location>
</feature>
<dbReference type="EMBL" id="LS974202">
    <property type="protein sequence ID" value="SSC12684.1"/>
    <property type="molecule type" value="Genomic_DNA"/>
</dbReference>
<gene>
    <name evidence="10" type="ORF">MESINF_1240</name>
</gene>
<dbReference type="InterPro" id="IPR004706">
    <property type="entry name" value="Arsenical-R_Acr3"/>
</dbReference>
<dbReference type="InterPro" id="IPR038770">
    <property type="entry name" value="Na+/solute_symporter_sf"/>
</dbReference>